<dbReference type="SUPFAM" id="SSF46548">
    <property type="entry name" value="alpha-helical ferredoxin"/>
    <property type="match status" value="1"/>
</dbReference>
<comment type="caution">
    <text evidence="20">The sequence shown here is derived from an EMBL/GenBank/DDBJ whole genome shotgun (WGS) entry which is preliminary data.</text>
</comment>
<name>A0A520MTF2_9GAMM</name>
<evidence type="ECO:0000256" key="16">
    <source>
        <dbReference type="ARBA" id="ARBA00073489"/>
    </source>
</evidence>
<comment type="catalytic activity">
    <reaction evidence="14">
        <text>2 L-glutamate + NADP(+) = L-glutamine + 2-oxoglutarate + NADPH + H(+)</text>
        <dbReference type="Rhea" id="RHEA:15501"/>
        <dbReference type="ChEBI" id="CHEBI:15378"/>
        <dbReference type="ChEBI" id="CHEBI:16810"/>
        <dbReference type="ChEBI" id="CHEBI:29985"/>
        <dbReference type="ChEBI" id="CHEBI:57783"/>
        <dbReference type="ChEBI" id="CHEBI:58349"/>
        <dbReference type="ChEBI" id="CHEBI:58359"/>
        <dbReference type="EC" id="1.4.1.13"/>
    </reaction>
</comment>
<feature type="domain" description="Dihydroprymidine dehydrogenase" evidence="19">
    <location>
        <begin position="112"/>
        <end position="221"/>
    </location>
</feature>
<evidence type="ECO:0000256" key="12">
    <source>
        <dbReference type="ARBA" id="ARBA00023164"/>
    </source>
</evidence>
<keyword evidence="5" id="KW-0004">4Fe-4S</keyword>
<evidence type="ECO:0000256" key="1">
    <source>
        <dbReference type="ARBA" id="ARBA00001966"/>
    </source>
</evidence>
<sequence length="555" mass="62801">MSAKNKQYKIEKGLLLFTQPRSPYFYGKIRLNRKYVTKSFAPITDLEEAKIMLFEWRKELLSQSTIPTSTITSPENFKSRSEYVEHVPLANDFQFLEVGRYDPNKKNIEERKINFVEIYGDYNQSEASNQSHRCLDCGNPYCEWKCPVHNYIPDWLKLVNDGNIMEAADLCHQTNSLPEMCGRVCPQDRLCEGACTLNDGFGAVSIGNIEKYITDKAIDMGWRPDLSNRVWTQKKVAIVGAGPAGIGCADILIRAGIHCDVYDKQPEIGGLLTFGIPEFKLEKSVVRRRRKILEEMGINFKLNKEIGKDISFKKLHEKYDAVFLGMGTYTSLEGGFKGEDLPQTHKAIDYLIGNTNHLLKFKQKESDYINFKGKDVVILGGGDTAMDCNRTAIRQGAKSVTCLYRRDEKNMPGSRREVINAKEEGVQFEFNIQPIEIIGGKNVEGVKTIQTKLGEPDQNGRRVPVPIQNSEKIYPADEVIVAFGFRANPADWFKDYEIMTDKSGLVIAPEKQEFKFQTTNPKIFSGGDMVRGSDLVVTAIWEGREAAKSIIQFLS</sequence>
<dbReference type="GO" id="GO:0046872">
    <property type="term" value="F:metal ion binding"/>
    <property type="evidence" value="ECO:0007669"/>
    <property type="project" value="UniProtKB-KW"/>
</dbReference>
<dbReference type="AlphaFoldDB" id="A0A520MTF2"/>
<reference evidence="20 21" key="1">
    <citation type="submission" date="2019-02" db="EMBL/GenBank/DDBJ databases">
        <title>Prokaryotic population dynamics and viral predation in marine succession experiment using metagenomics: the confinement effect.</title>
        <authorList>
            <person name="Haro-Moreno J.M."/>
            <person name="Rodriguez-Valera F."/>
            <person name="Lopez-Perez M."/>
        </authorList>
    </citation>
    <scope>NUCLEOTIDE SEQUENCE [LARGE SCALE GENOMIC DNA]</scope>
    <source>
        <strain evidence="20">MED-G165</strain>
    </source>
</reference>
<comment type="pathway">
    <text evidence="3">Nitrogen metabolism.</text>
</comment>
<dbReference type="Gene3D" id="3.40.50.720">
    <property type="entry name" value="NAD(P)-binding Rossmann-like Domain"/>
    <property type="match status" value="1"/>
</dbReference>
<dbReference type="FunFam" id="3.50.50.60:FF:000068">
    <property type="entry name" value="Glutamate synthase small subunit"/>
    <property type="match status" value="1"/>
</dbReference>
<dbReference type="NCBIfam" id="TIGR01318">
    <property type="entry name" value="gltD_gamma_fam"/>
    <property type="match status" value="1"/>
</dbReference>
<evidence type="ECO:0000256" key="2">
    <source>
        <dbReference type="ARBA" id="ARBA00004802"/>
    </source>
</evidence>
<dbReference type="InterPro" id="IPR009051">
    <property type="entry name" value="Helical_ferredxn"/>
</dbReference>
<dbReference type="Gene3D" id="1.10.1060.10">
    <property type="entry name" value="Alpha-helical ferredoxin"/>
    <property type="match status" value="1"/>
</dbReference>
<evidence type="ECO:0000256" key="11">
    <source>
        <dbReference type="ARBA" id="ARBA00023014"/>
    </source>
</evidence>
<dbReference type="GO" id="GO:0006537">
    <property type="term" value="P:glutamate biosynthetic process"/>
    <property type="evidence" value="ECO:0007669"/>
    <property type="project" value="UniProtKB-KW"/>
</dbReference>
<evidence type="ECO:0000256" key="13">
    <source>
        <dbReference type="ARBA" id="ARBA00037898"/>
    </source>
</evidence>
<evidence type="ECO:0000256" key="3">
    <source>
        <dbReference type="ARBA" id="ARBA00004909"/>
    </source>
</evidence>
<evidence type="ECO:0000256" key="15">
    <source>
        <dbReference type="ARBA" id="ARBA00053198"/>
    </source>
</evidence>
<dbReference type="Proteomes" id="UP000316449">
    <property type="component" value="Unassembled WGS sequence"/>
</dbReference>
<comment type="cofactor">
    <cofactor evidence="1">
        <name>[4Fe-4S] cluster</name>
        <dbReference type="ChEBI" id="CHEBI:49883"/>
    </cofactor>
</comment>
<evidence type="ECO:0000259" key="18">
    <source>
        <dbReference type="Pfam" id="PF07992"/>
    </source>
</evidence>
<dbReference type="GO" id="GO:0004355">
    <property type="term" value="F:glutamate synthase (NADPH) activity"/>
    <property type="evidence" value="ECO:0007669"/>
    <property type="project" value="UniProtKB-EC"/>
</dbReference>
<comment type="pathway">
    <text evidence="13">Amino-acid biosynthesis; L-glutamate biosynthesis via GLT pathway; L-glutamate from 2-oxoglutarate and L-glutamine (NADP(+) route): step 1/1.</text>
</comment>
<dbReference type="InterPro" id="IPR006006">
    <property type="entry name" value="GltD-like"/>
</dbReference>
<dbReference type="PANTHER" id="PTHR42783">
    <property type="entry name" value="GLUTAMATE SYNTHASE [NADPH] SMALL CHAIN"/>
    <property type="match status" value="1"/>
</dbReference>
<comment type="function">
    <text evidence="15">Catalyzes the conversion of L-glutamine and 2-oxoglutarate into two molecules of L-glutamate.</text>
</comment>
<dbReference type="PANTHER" id="PTHR42783:SF3">
    <property type="entry name" value="GLUTAMATE SYNTHASE [NADPH] SMALL CHAIN-RELATED"/>
    <property type="match status" value="1"/>
</dbReference>
<dbReference type="InterPro" id="IPR036188">
    <property type="entry name" value="FAD/NAD-bd_sf"/>
</dbReference>
<dbReference type="FunFam" id="1.10.1060.10:FF:000004">
    <property type="entry name" value="Glutamate synthase, small subunit"/>
    <property type="match status" value="1"/>
</dbReference>
<evidence type="ECO:0000256" key="10">
    <source>
        <dbReference type="ARBA" id="ARBA00023004"/>
    </source>
</evidence>
<dbReference type="PRINTS" id="PR00419">
    <property type="entry name" value="ADXRDTASE"/>
</dbReference>
<dbReference type="GO" id="GO:0051539">
    <property type="term" value="F:4 iron, 4 sulfur cluster binding"/>
    <property type="evidence" value="ECO:0007669"/>
    <property type="project" value="UniProtKB-KW"/>
</dbReference>
<evidence type="ECO:0000256" key="7">
    <source>
        <dbReference type="ARBA" id="ARBA00022723"/>
    </source>
</evidence>
<proteinExistence type="predicted"/>
<gene>
    <name evidence="20" type="ORF">EVA98_01245</name>
</gene>
<evidence type="ECO:0000256" key="8">
    <source>
        <dbReference type="ARBA" id="ARBA00022857"/>
    </source>
</evidence>
<keyword evidence="7" id="KW-0479">Metal-binding</keyword>
<keyword evidence="12" id="KW-0314">Glutamate biosynthesis</keyword>
<evidence type="ECO:0000256" key="14">
    <source>
        <dbReference type="ARBA" id="ARBA00048151"/>
    </source>
</evidence>
<dbReference type="Pfam" id="PF07992">
    <property type="entry name" value="Pyr_redox_2"/>
    <property type="match status" value="1"/>
</dbReference>
<evidence type="ECO:0000256" key="5">
    <source>
        <dbReference type="ARBA" id="ARBA00022485"/>
    </source>
</evidence>
<dbReference type="Gene3D" id="3.50.50.60">
    <property type="entry name" value="FAD/NAD(P)-binding domain"/>
    <property type="match status" value="1"/>
</dbReference>
<dbReference type="Pfam" id="PF14691">
    <property type="entry name" value="Fer4_20"/>
    <property type="match status" value="1"/>
</dbReference>
<keyword evidence="9" id="KW-0560">Oxidoreductase</keyword>
<dbReference type="EMBL" id="SHBK01000009">
    <property type="protein sequence ID" value="RZO24501.1"/>
    <property type="molecule type" value="Genomic_DNA"/>
</dbReference>
<dbReference type="SUPFAM" id="SSF51971">
    <property type="entry name" value="Nucleotide-binding domain"/>
    <property type="match status" value="1"/>
</dbReference>
<accession>A0A520MTF2</accession>
<keyword evidence="11" id="KW-0411">Iron-sulfur</keyword>
<feature type="domain" description="FAD/NAD(P)-binding" evidence="18">
    <location>
        <begin position="234"/>
        <end position="543"/>
    </location>
</feature>
<evidence type="ECO:0000259" key="19">
    <source>
        <dbReference type="Pfam" id="PF14691"/>
    </source>
</evidence>
<dbReference type="InterPro" id="IPR028261">
    <property type="entry name" value="DPD_II"/>
</dbReference>
<protein>
    <recommendedName>
        <fullName evidence="16">Glutamate synthase [NADPH] small chain</fullName>
        <ecNumber evidence="4">1.4.1.13</ecNumber>
    </recommendedName>
    <alternativeName>
        <fullName evidence="17">Glutamate synthase subunit beta</fullName>
    </alternativeName>
</protein>
<evidence type="ECO:0000256" key="17">
    <source>
        <dbReference type="ARBA" id="ARBA00080114"/>
    </source>
</evidence>
<keyword evidence="10" id="KW-0408">Iron</keyword>
<keyword evidence="8" id="KW-0521">NADP</keyword>
<dbReference type="InterPro" id="IPR023753">
    <property type="entry name" value="FAD/NAD-binding_dom"/>
</dbReference>
<keyword evidence="6" id="KW-0028">Amino-acid biosynthesis</keyword>
<evidence type="ECO:0000313" key="20">
    <source>
        <dbReference type="EMBL" id="RZO24501.1"/>
    </source>
</evidence>
<dbReference type="EC" id="1.4.1.13" evidence="4"/>
<evidence type="ECO:0000256" key="9">
    <source>
        <dbReference type="ARBA" id="ARBA00023002"/>
    </source>
</evidence>
<evidence type="ECO:0000256" key="6">
    <source>
        <dbReference type="ARBA" id="ARBA00022605"/>
    </source>
</evidence>
<evidence type="ECO:0000313" key="21">
    <source>
        <dbReference type="Proteomes" id="UP000316449"/>
    </source>
</evidence>
<organism evidence="20 21">
    <name type="scientific">SAR86 cluster bacterium</name>
    <dbReference type="NCBI Taxonomy" id="2030880"/>
    <lineage>
        <taxon>Bacteria</taxon>
        <taxon>Pseudomonadati</taxon>
        <taxon>Pseudomonadota</taxon>
        <taxon>Gammaproteobacteria</taxon>
        <taxon>SAR86 cluster</taxon>
    </lineage>
</organism>
<evidence type="ECO:0000256" key="4">
    <source>
        <dbReference type="ARBA" id="ARBA00012079"/>
    </source>
</evidence>
<comment type="pathway">
    <text evidence="2">Energy metabolism; nitrogen metabolism.</text>
</comment>